<sequence>MLARVKQWWETAAPYVIIAAYAVELAFFLLILLCALRVLVPVPAKIIAFPGKGVVM</sequence>
<name>A0A1M6M3I9_9FIRM</name>
<keyword evidence="1" id="KW-1133">Transmembrane helix</keyword>
<dbReference type="Proteomes" id="UP000184529">
    <property type="component" value="Unassembled WGS sequence"/>
</dbReference>
<dbReference type="STRING" id="1121432.SAMN02745219_03316"/>
<organism evidence="2 3">
    <name type="scientific">Desulfofundulus thermosubterraneus DSM 16057</name>
    <dbReference type="NCBI Taxonomy" id="1121432"/>
    <lineage>
        <taxon>Bacteria</taxon>
        <taxon>Bacillati</taxon>
        <taxon>Bacillota</taxon>
        <taxon>Clostridia</taxon>
        <taxon>Eubacteriales</taxon>
        <taxon>Peptococcaceae</taxon>
        <taxon>Desulfofundulus</taxon>
    </lineage>
</organism>
<evidence type="ECO:0000313" key="2">
    <source>
        <dbReference type="EMBL" id="SHJ77975.1"/>
    </source>
</evidence>
<keyword evidence="3" id="KW-1185">Reference proteome</keyword>
<proteinExistence type="predicted"/>
<dbReference type="RefSeq" id="WP_165613287.1">
    <property type="nucleotide sequence ID" value="NZ_FQZM01000060.1"/>
</dbReference>
<keyword evidence="1" id="KW-0812">Transmembrane</keyword>
<keyword evidence="1" id="KW-0472">Membrane</keyword>
<accession>A0A1M6M3I9</accession>
<evidence type="ECO:0000256" key="1">
    <source>
        <dbReference type="SAM" id="Phobius"/>
    </source>
</evidence>
<evidence type="ECO:0000313" key="3">
    <source>
        <dbReference type="Proteomes" id="UP000184529"/>
    </source>
</evidence>
<protein>
    <submittedName>
        <fullName evidence="2">Uncharacterized protein</fullName>
    </submittedName>
</protein>
<feature type="transmembrane region" description="Helical" evidence="1">
    <location>
        <begin position="12"/>
        <end position="36"/>
    </location>
</feature>
<gene>
    <name evidence="2" type="ORF">SAMN02745219_03316</name>
</gene>
<dbReference type="AlphaFoldDB" id="A0A1M6M3I9"/>
<dbReference type="EMBL" id="FQZM01000060">
    <property type="protein sequence ID" value="SHJ77975.1"/>
    <property type="molecule type" value="Genomic_DNA"/>
</dbReference>
<reference evidence="3" key="1">
    <citation type="submission" date="2016-11" db="EMBL/GenBank/DDBJ databases">
        <authorList>
            <person name="Varghese N."/>
            <person name="Submissions S."/>
        </authorList>
    </citation>
    <scope>NUCLEOTIDE SEQUENCE [LARGE SCALE GENOMIC DNA]</scope>
    <source>
        <strain evidence="3">DSM 16057</strain>
    </source>
</reference>